<reference evidence="1 2" key="1">
    <citation type="journal article" date="2016" name="Nat. Commun.">
        <title>Thousands of microbial genomes shed light on interconnected biogeochemical processes in an aquifer system.</title>
        <authorList>
            <person name="Anantharaman K."/>
            <person name="Brown C.T."/>
            <person name="Hug L.A."/>
            <person name="Sharon I."/>
            <person name="Castelle C.J."/>
            <person name="Probst A.J."/>
            <person name="Thomas B.C."/>
            <person name="Singh A."/>
            <person name="Wilkins M.J."/>
            <person name="Karaoz U."/>
            <person name="Brodie E.L."/>
            <person name="Williams K.H."/>
            <person name="Hubbard S.S."/>
            <person name="Banfield J.F."/>
        </authorList>
    </citation>
    <scope>NUCLEOTIDE SEQUENCE [LARGE SCALE GENOMIC DNA]</scope>
</reference>
<dbReference type="EMBL" id="MHIC01000030">
    <property type="protein sequence ID" value="OGY44267.1"/>
    <property type="molecule type" value="Genomic_DNA"/>
</dbReference>
<proteinExistence type="predicted"/>
<dbReference type="AlphaFoldDB" id="A0A1G1XY72"/>
<comment type="caution">
    <text evidence="1">The sequence shown here is derived from an EMBL/GenBank/DDBJ whole genome shotgun (WGS) entry which is preliminary data.</text>
</comment>
<dbReference type="Proteomes" id="UP000176241">
    <property type="component" value="Unassembled WGS sequence"/>
</dbReference>
<organism evidence="1 2">
    <name type="scientific">Candidatus Buchananbacteria bacterium RIFCSPHIGHO2_01_FULL_39_8</name>
    <dbReference type="NCBI Taxonomy" id="1797533"/>
    <lineage>
        <taxon>Bacteria</taxon>
        <taxon>Candidatus Buchananiibacteriota</taxon>
    </lineage>
</organism>
<protein>
    <submittedName>
        <fullName evidence="1">Uncharacterized protein</fullName>
    </submittedName>
</protein>
<evidence type="ECO:0000313" key="2">
    <source>
        <dbReference type="Proteomes" id="UP000176241"/>
    </source>
</evidence>
<evidence type="ECO:0000313" key="1">
    <source>
        <dbReference type="EMBL" id="OGY44267.1"/>
    </source>
</evidence>
<name>A0A1G1XY72_9BACT</name>
<gene>
    <name evidence="1" type="ORF">A2731_03335</name>
</gene>
<accession>A0A1G1XY72</accession>
<sequence length="99" mass="10534">MSGTKRSIITSAVLDSGQSIPQLVVGHLLDGLILKLMIDGKSCDGLVHNLDLAPRSGSDFIFASVTVPELNQGDNEFDPVKVSIHRDGTVNILPDPPKT</sequence>